<feature type="non-terminal residue" evidence="2">
    <location>
        <position position="1"/>
    </location>
</feature>
<dbReference type="PANTHER" id="PTHR11439:SF483">
    <property type="entry name" value="PEPTIDE SYNTHASE GLIP-LIKE, PUTATIVE (AFU_ORTHOLOGUE AFUA_3G12920)-RELATED"/>
    <property type="match status" value="1"/>
</dbReference>
<dbReference type="SUPFAM" id="SSF56672">
    <property type="entry name" value="DNA/RNA polymerases"/>
    <property type="match status" value="1"/>
</dbReference>
<proteinExistence type="predicted"/>
<keyword evidence="3" id="KW-1185">Reference proteome</keyword>
<evidence type="ECO:0000259" key="1">
    <source>
        <dbReference type="Pfam" id="PF07727"/>
    </source>
</evidence>
<dbReference type="CDD" id="cd09272">
    <property type="entry name" value="RNase_HI_RT_Ty1"/>
    <property type="match status" value="1"/>
</dbReference>
<gene>
    <name evidence="2" type="ORF">U9M48_023508</name>
</gene>
<evidence type="ECO:0000313" key="3">
    <source>
        <dbReference type="Proteomes" id="UP001341281"/>
    </source>
</evidence>
<protein>
    <recommendedName>
        <fullName evidence="1">Reverse transcriptase Ty1/copia-type domain-containing protein</fullName>
    </recommendedName>
</protein>
<reference evidence="2 3" key="1">
    <citation type="submission" date="2024-02" db="EMBL/GenBank/DDBJ databases">
        <title>High-quality chromosome-scale genome assembly of Pensacola bahiagrass (Paspalum notatum Flugge var. saurae).</title>
        <authorList>
            <person name="Vega J.M."/>
            <person name="Podio M."/>
            <person name="Orjuela J."/>
            <person name="Siena L.A."/>
            <person name="Pessino S.C."/>
            <person name="Combes M.C."/>
            <person name="Mariac C."/>
            <person name="Albertini E."/>
            <person name="Pupilli F."/>
            <person name="Ortiz J.P.A."/>
            <person name="Leblanc O."/>
        </authorList>
    </citation>
    <scope>NUCLEOTIDE SEQUENCE [LARGE SCALE GENOMIC DNA]</scope>
    <source>
        <strain evidence="2">R1</strain>
        <tissue evidence="2">Leaf</tissue>
    </source>
</reference>
<feature type="domain" description="Reverse transcriptase Ty1/copia-type" evidence="1">
    <location>
        <begin position="1"/>
        <end position="160"/>
    </location>
</feature>
<dbReference type="InterPro" id="IPR013103">
    <property type="entry name" value="RVT_2"/>
</dbReference>
<sequence length="387" mass="44227">MDMKSAFLNGYINELVYVDQPPDLKTRGSLIMLNKALYGLKQAPRAWYERLRDFLIMQGFKIGKVDMTLFTKDINGNLFICQIYIDDIIFGCTNEKLSHEFGDMMSREFEMSMISELNFFLGFQIKQVKGGIFIHQEKYCRDLLKKFKMGDCKPISTPMSTNEHLDADVDGKPIDQSNYRSMIGSLLYLTTSRLDIMFSVCLCTRFQAAPKESHLSAVKRILRYLKHTPKLLGYSDSDFAGYRVDRKSTSEGCHLLGQTLVSWSSKKQNRVASSTAEAEYIAAGACYAQILYMKQSLLDFGGFCGTMPLLCENKSAAKIAKNCVQHSRTKHIDIRHHFLRDHEAKGDITITGVRSEEQLADIFTKPLGKETFCRLRSELNVLDWFNF</sequence>
<dbReference type="Pfam" id="PF07727">
    <property type="entry name" value="RVT_2"/>
    <property type="match status" value="1"/>
</dbReference>
<dbReference type="PANTHER" id="PTHR11439">
    <property type="entry name" value="GAG-POL-RELATED RETROTRANSPOSON"/>
    <property type="match status" value="1"/>
</dbReference>
<dbReference type="EMBL" id="CP144749">
    <property type="protein sequence ID" value="WVZ75458.1"/>
    <property type="molecule type" value="Genomic_DNA"/>
</dbReference>
<accession>A0AAQ3TKK8</accession>
<name>A0AAQ3TKK8_PASNO</name>
<organism evidence="2 3">
    <name type="scientific">Paspalum notatum var. saurae</name>
    <dbReference type="NCBI Taxonomy" id="547442"/>
    <lineage>
        <taxon>Eukaryota</taxon>
        <taxon>Viridiplantae</taxon>
        <taxon>Streptophyta</taxon>
        <taxon>Embryophyta</taxon>
        <taxon>Tracheophyta</taxon>
        <taxon>Spermatophyta</taxon>
        <taxon>Magnoliopsida</taxon>
        <taxon>Liliopsida</taxon>
        <taxon>Poales</taxon>
        <taxon>Poaceae</taxon>
        <taxon>PACMAD clade</taxon>
        <taxon>Panicoideae</taxon>
        <taxon>Andropogonodae</taxon>
        <taxon>Paspaleae</taxon>
        <taxon>Paspalinae</taxon>
        <taxon>Paspalum</taxon>
    </lineage>
</organism>
<dbReference type="AlphaFoldDB" id="A0AAQ3TKK8"/>
<dbReference type="InterPro" id="IPR043502">
    <property type="entry name" value="DNA/RNA_pol_sf"/>
</dbReference>
<dbReference type="Proteomes" id="UP001341281">
    <property type="component" value="Chromosome 05"/>
</dbReference>
<evidence type="ECO:0000313" key="2">
    <source>
        <dbReference type="EMBL" id="WVZ75458.1"/>
    </source>
</evidence>